<proteinExistence type="predicted"/>
<organism evidence="2 3">
    <name type="scientific">Mucuna pruriens</name>
    <name type="common">Velvet bean</name>
    <name type="synonym">Dolichos pruriens</name>
    <dbReference type="NCBI Taxonomy" id="157652"/>
    <lineage>
        <taxon>Eukaryota</taxon>
        <taxon>Viridiplantae</taxon>
        <taxon>Streptophyta</taxon>
        <taxon>Embryophyta</taxon>
        <taxon>Tracheophyta</taxon>
        <taxon>Spermatophyta</taxon>
        <taxon>Magnoliopsida</taxon>
        <taxon>eudicotyledons</taxon>
        <taxon>Gunneridae</taxon>
        <taxon>Pentapetalae</taxon>
        <taxon>rosids</taxon>
        <taxon>fabids</taxon>
        <taxon>Fabales</taxon>
        <taxon>Fabaceae</taxon>
        <taxon>Papilionoideae</taxon>
        <taxon>50 kb inversion clade</taxon>
        <taxon>NPAAA clade</taxon>
        <taxon>indigoferoid/millettioid clade</taxon>
        <taxon>Phaseoleae</taxon>
        <taxon>Mucuna</taxon>
    </lineage>
</organism>
<feature type="non-terminal residue" evidence="2">
    <location>
        <position position="1"/>
    </location>
</feature>
<protein>
    <recommendedName>
        <fullName evidence="4">DUF241 domain protein</fullName>
    </recommendedName>
</protein>
<dbReference type="Proteomes" id="UP000257109">
    <property type="component" value="Unassembled WGS sequence"/>
</dbReference>
<dbReference type="EMBL" id="QJKJ01010197">
    <property type="protein sequence ID" value="RDX74397.1"/>
    <property type="molecule type" value="Genomic_DNA"/>
</dbReference>
<dbReference type="GO" id="GO:0048367">
    <property type="term" value="P:shoot system development"/>
    <property type="evidence" value="ECO:0007669"/>
    <property type="project" value="InterPro"/>
</dbReference>
<evidence type="ECO:0000313" key="3">
    <source>
        <dbReference type="Proteomes" id="UP000257109"/>
    </source>
</evidence>
<dbReference type="AlphaFoldDB" id="A0A371F7Y7"/>
<dbReference type="PANTHER" id="PTHR33070:SF109">
    <property type="entry name" value="DOMAIN PROTEIN, PUTATIVE (DUF241)-RELATED"/>
    <property type="match status" value="1"/>
</dbReference>
<evidence type="ECO:0000256" key="1">
    <source>
        <dbReference type="SAM" id="Coils"/>
    </source>
</evidence>
<sequence length="602" mass="67559">MEAISKFPYAHQPVRSISFPPRVHPSCQRVEALLNHLKPHHSQPVSSTTCLEAETIQSDLVVLAELYNCMEELFHSPQTQQALLRYQDGKLVEEALCGSVTLLDTCESARDLLLVLKEHMQNLHSAVRRRKGDSSIESSISAYDSLKKKAKKTIAKQLGQLKRMYNKVNSFSFLEQDQQLAFLARVLREASTITISILHSLLVFLSMPTFGTKGSSLISKLKATVLFSSQKENKNTNGVSDLNNVLCSLLRREKNGEFQRALTVLETLNVNIDGLEGGLDCIFRCLVKHRVSVGDLVRAQKHRASFEKEKNTKRVTMANKFHVRSNSFPTGSHPSTVSVEEELSKLKTWEATSTSSSKSIGIGLSMLADLHICLEDLLNIASTQKLISNHRGEKCMEELLDGSVRILDICGITRDTMLQIKENVQSLHSALRRRKGDSSIEKIIAEYNFFSKKMKKNAKKLITSLKQMESKFGVSPLLNQDQQLVALVRVLREVIVMNMSILQSLLVFLAVPASNSKSTKWLLVAKLMHKRVIACEENQENINELQCVEASLSEGTNVAKMQAAHERLKALENAIESLESGLESVFRRMIKMRAHLLNIMTH</sequence>
<reference evidence="2" key="1">
    <citation type="submission" date="2018-05" db="EMBL/GenBank/DDBJ databases">
        <title>Draft genome of Mucuna pruriens seed.</title>
        <authorList>
            <person name="Nnadi N.E."/>
            <person name="Vos R."/>
            <person name="Hasami M.H."/>
            <person name="Devisetty U.K."/>
            <person name="Aguiy J.C."/>
        </authorList>
    </citation>
    <scope>NUCLEOTIDE SEQUENCE [LARGE SCALE GENOMIC DNA]</scope>
    <source>
        <strain evidence="2">JCA_2017</strain>
    </source>
</reference>
<accession>A0A371F7Y7</accession>
<dbReference type="GO" id="GO:0048364">
    <property type="term" value="P:root development"/>
    <property type="evidence" value="ECO:0007669"/>
    <property type="project" value="InterPro"/>
</dbReference>
<dbReference type="Pfam" id="PF03087">
    <property type="entry name" value="BPS1"/>
    <property type="match status" value="2"/>
</dbReference>
<name>A0A371F7Y7_MUCPR</name>
<comment type="caution">
    <text evidence="2">The sequence shown here is derived from an EMBL/GenBank/DDBJ whole genome shotgun (WGS) entry which is preliminary data.</text>
</comment>
<dbReference type="OrthoDB" id="1701699at2759"/>
<keyword evidence="1" id="KW-0175">Coiled coil</keyword>
<keyword evidence="3" id="KW-1185">Reference proteome</keyword>
<evidence type="ECO:0000313" key="2">
    <source>
        <dbReference type="EMBL" id="RDX74397.1"/>
    </source>
</evidence>
<dbReference type="InterPro" id="IPR004320">
    <property type="entry name" value="BPS1_pln"/>
</dbReference>
<dbReference type="PANTHER" id="PTHR33070">
    <property type="entry name" value="OS06G0725500 PROTEIN"/>
    <property type="match status" value="1"/>
</dbReference>
<evidence type="ECO:0008006" key="4">
    <source>
        <dbReference type="Google" id="ProtNLM"/>
    </source>
</evidence>
<dbReference type="STRING" id="157652.A0A371F7Y7"/>
<feature type="coiled-coil region" evidence="1">
    <location>
        <begin position="561"/>
        <end position="588"/>
    </location>
</feature>
<gene>
    <name evidence="2" type="ORF">CR513_45867</name>
</gene>